<organism evidence="3 4">
    <name type="scientific">Paenibacillus algicola</name>
    <dbReference type="NCBI Taxonomy" id="2565926"/>
    <lineage>
        <taxon>Bacteria</taxon>
        <taxon>Bacillati</taxon>
        <taxon>Bacillota</taxon>
        <taxon>Bacilli</taxon>
        <taxon>Bacillales</taxon>
        <taxon>Paenibacillaceae</taxon>
        <taxon>Paenibacillus</taxon>
    </lineage>
</organism>
<evidence type="ECO:0000313" key="3">
    <source>
        <dbReference type="EMBL" id="QCT04538.1"/>
    </source>
</evidence>
<dbReference type="EMBL" id="CP040396">
    <property type="protein sequence ID" value="QCT04538.1"/>
    <property type="molecule type" value="Genomic_DNA"/>
</dbReference>
<name>A0A4P8XPF9_9BACL</name>
<keyword evidence="4" id="KW-1185">Reference proteome</keyword>
<evidence type="ECO:0000313" key="4">
    <source>
        <dbReference type="Proteomes" id="UP000300879"/>
    </source>
</evidence>
<gene>
    <name evidence="3" type="ORF">E6C60_3833</name>
</gene>
<dbReference type="KEGG" id="palo:E6C60_3833"/>
<keyword evidence="2" id="KW-1133">Transmembrane helix</keyword>
<keyword evidence="2" id="KW-0472">Membrane</keyword>
<dbReference type="RefSeq" id="WP_138227233.1">
    <property type="nucleotide sequence ID" value="NZ_CP040396.1"/>
</dbReference>
<dbReference type="Proteomes" id="UP000300879">
    <property type="component" value="Chromosome"/>
</dbReference>
<accession>A0A4P8XPF9</accession>
<feature type="compositionally biased region" description="Acidic residues" evidence="1">
    <location>
        <begin position="361"/>
        <end position="373"/>
    </location>
</feature>
<feature type="region of interest" description="Disordered" evidence="1">
    <location>
        <begin position="352"/>
        <end position="378"/>
    </location>
</feature>
<dbReference type="AlphaFoldDB" id="A0A4P8XPF9"/>
<dbReference type="OrthoDB" id="2349072at2"/>
<sequence>MSDPKKKPRLRNADMSRTKIPQQGDLCSLHREIKLADERGSALVLVMFIALLFTLLGVTVLSATVGGAQRTETRKNEVQSLHLAEKTLEETIAYMTAELEGIVKDSINEAQGDLEQDIDTYLQTLRQGTEQLPASTELTRADGRILDISYERVSAAGQPSSYIVNLTAEAMVNGVKRELVQEITFDTYPDFLKYTLGSEGNVILNGSPQIRGNIYAGKGLYINDQAEYLYQSSQLKRMASSPFELQGEAHVQSLDGMEYTRNGRTWTAAELDREGVTWTGVIPLDQILIKNQRKFVQINVRESFIDKVVESIGAPAGGDILRQNVRGRLNGGLTELLKQHPAFYDAPEQLPLKPEVPEYPEGSDPDAEGLSEEEAQRMRESIEQWSTYREGIQRFTRPARSLVYEGDVVFDGVELTGIEAGGANAWYVVDGNVKIDNFSDQPLRIAANMLITGRLEIRGNVELDSTIFVLGAAQNETSTLVEDASISGLGVIMSEGPILVNRHDAFQDTVRPLNAFFYTDASAELYGVGSIFSLKGGFFAKGDLTVNAIRGRATAGSGDIDVDPSSELIRFQAEYDSEVYLKQADGLPRVNQISVKAGNLRLK</sequence>
<evidence type="ECO:0000256" key="2">
    <source>
        <dbReference type="SAM" id="Phobius"/>
    </source>
</evidence>
<reference evidence="3 4" key="1">
    <citation type="submission" date="2019-05" db="EMBL/GenBank/DDBJ databases">
        <authorList>
            <person name="Chen C."/>
        </authorList>
    </citation>
    <scope>NUCLEOTIDE SEQUENCE [LARGE SCALE GENOMIC DNA]</scope>
    <source>
        <strain evidence="3 4">HB172198</strain>
    </source>
</reference>
<keyword evidence="2" id="KW-0812">Transmembrane</keyword>
<evidence type="ECO:0000256" key="1">
    <source>
        <dbReference type="SAM" id="MobiDB-lite"/>
    </source>
</evidence>
<proteinExistence type="predicted"/>
<feature type="transmembrane region" description="Helical" evidence="2">
    <location>
        <begin position="42"/>
        <end position="65"/>
    </location>
</feature>
<protein>
    <submittedName>
        <fullName evidence="3">Uncharacterized protein</fullName>
    </submittedName>
</protein>